<dbReference type="AlphaFoldDB" id="A0A0A9AWR7"/>
<sequence>MLAYYKKISYMFLGLLANSWGLVGSALFLCPMDNHGKI</sequence>
<keyword evidence="1" id="KW-0472">Membrane</keyword>
<keyword evidence="1" id="KW-0812">Transmembrane</keyword>
<keyword evidence="1" id="KW-1133">Transmembrane helix</keyword>
<protein>
    <submittedName>
        <fullName evidence="2">Uncharacterized protein</fullName>
    </submittedName>
</protein>
<dbReference type="EMBL" id="GBRH01241741">
    <property type="protein sequence ID" value="JAD56154.1"/>
    <property type="molecule type" value="Transcribed_RNA"/>
</dbReference>
<accession>A0A0A9AWR7</accession>
<reference evidence="2" key="1">
    <citation type="submission" date="2014-09" db="EMBL/GenBank/DDBJ databases">
        <authorList>
            <person name="Magalhaes I.L.F."/>
            <person name="Oliveira U."/>
            <person name="Santos F.R."/>
            <person name="Vidigal T.H.D.A."/>
            <person name="Brescovit A.D."/>
            <person name="Santos A.J."/>
        </authorList>
    </citation>
    <scope>NUCLEOTIDE SEQUENCE</scope>
    <source>
        <tissue evidence="2">Shoot tissue taken approximately 20 cm above the soil surface</tissue>
    </source>
</reference>
<evidence type="ECO:0000313" key="2">
    <source>
        <dbReference type="EMBL" id="JAD56154.1"/>
    </source>
</evidence>
<proteinExistence type="predicted"/>
<organism evidence="2">
    <name type="scientific">Arundo donax</name>
    <name type="common">Giant reed</name>
    <name type="synonym">Donax arundinaceus</name>
    <dbReference type="NCBI Taxonomy" id="35708"/>
    <lineage>
        <taxon>Eukaryota</taxon>
        <taxon>Viridiplantae</taxon>
        <taxon>Streptophyta</taxon>
        <taxon>Embryophyta</taxon>
        <taxon>Tracheophyta</taxon>
        <taxon>Spermatophyta</taxon>
        <taxon>Magnoliopsida</taxon>
        <taxon>Liliopsida</taxon>
        <taxon>Poales</taxon>
        <taxon>Poaceae</taxon>
        <taxon>PACMAD clade</taxon>
        <taxon>Arundinoideae</taxon>
        <taxon>Arundineae</taxon>
        <taxon>Arundo</taxon>
    </lineage>
</organism>
<reference evidence="2" key="2">
    <citation type="journal article" date="2015" name="Data Brief">
        <title>Shoot transcriptome of the giant reed, Arundo donax.</title>
        <authorList>
            <person name="Barrero R.A."/>
            <person name="Guerrero F.D."/>
            <person name="Moolhuijzen P."/>
            <person name="Goolsby J.A."/>
            <person name="Tidwell J."/>
            <person name="Bellgard S.E."/>
            <person name="Bellgard M.I."/>
        </authorList>
    </citation>
    <scope>NUCLEOTIDE SEQUENCE</scope>
    <source>
        <tissue evidence="2">Shoot tissue taken approximately 20 cm above the soil surface</tissue>
    </source>
</reference>
<feature type="transmembrane region" description="Helical" evidence="1">
    <location>
        <begin position="12"/>
        <end position="30"/>
    </location>
</feature>
<name>A0A0A9AWR7_ARUDO</name>
<evidence type="ECO:0000256" key="1">
    <source>
        <dbReference type="SAM" id="Phobius"/>
    </source>
</evidence>